<feature type="region of interest" description="Disordered" evidence="2">
    <location>
        <begin position="53"/>
        <end position="112"/>
    </location>
</feature>
<protein>
    <recommendedName>
        <fullName evidence="3">Oxidoreductase-like domain-containing protein</fullName>
    </recommendedName>
</protein>
<evidence type="ECO:0000256" key="2">
    <source>
        <dbReference type="SAM" id="MobiDB-lite"/>
    </source>
</evidence>
<dbReference type="Proteomes" id="UP000028045">
    <property type="component" value="Unassembled WGS sequence"/>
</dbReference>
<dbReference type="HOGENOM" id="CLU_062297_2_0_1"/>
<dbReference type="OrthoDB" id="10064411at2759"/>
<dbReference type="Pfam" id="PF09791">
    <property type="entry name" value="Oxidored-like"/>
    <property type="match status" value="1"/>
</dbReference>
<dbReference type="InterPro" id="IPR039251">
    <property type="entry name" value="OXLD1"/>
</dbReference>
<dbReference type="AlphaFoldDB" id="A0A084BC17"/>
<name>A0A084BC17_STACB</name>
<feature type="compositionally biased region" description="Polar residues" evidence="2">
    <location>
        <begin position="92"/>
        <end position="110"/>
    </location>
</feature>
<feature type="domain" description="Oxidoreductase-like" evidence="3">
    <location>
        <begin position="147"/>
        <end position="189"/>
    </location>
</feature>
<accession>A0A084BC17</accession>
<gene>
    <name evidence="4" type="ORF">S7711_01555</name>
</gene>
<sequence>MPALSRVTTRLRVTHILPSSRIYFSTTTRAAEAQSWPQQSPLGTYYESVLKVPSPYPFDEKPEKPPTSSNPETSDAPKPRTKKKPGRKPKSETSAAAQPPSQSFDTNSALPRTAEEAARRVFGSRLYGAPERARHMAAKQAQSTYAAGVLIPPKPEEPDNCCMSGCVNCVWDRYREDFEEWQGKRAEAEQRMAEAERVSEASLASDDTSTTTIKVGEPRIVKDLWDDSAFKDVPVGIREFMKMEKNLRKKHSSEETVTG</sequence>
<dbReference type="PANTHER" id="PTHR21193">
    <property type="entry name" value="OXIDOREDUCTASE-LIKE DOMAIN-CONTAINING PROTEIN 1"/>
    <property type="match status" value="1"/>
</dbReference>
<evidence type="ECO:0000256" key="1">
    <source>
        <dbReference type="SAM" id="Coils"/>
    </source>
</evidence>
<evidence type="ECO:0000313" key="5">
    <source>
        <dbReference type="Proteomes" id="UP000028045"/>
    </source>
</evidence>
<dbReference type="EMBL" id="KL647400">
    <property type="protein sequence ID" value="KEY75096.1"/>
    <property type="molecule type" value="Genomic_DNA"/>
</dbReference>
<dbReference type="GO" id="GO:0005739">
    <property type="term" value="C:mitochondrion"/>
    <property type="evidence" value="ECO:0007669"/>
    <property type="project" value="TreeGrafter"/>
</dbReference>
<evidence type="ECO:0000313" key="4">
    <source>
        <dbReference type="EMBL" id="KEY75096.1"/>
    </source>
</evidence>
<feature type="coiled-coil region" evidence="1">
    <location>
        <begin position="171"/>
        <end position="198"/>
    </location>
</feature>
<keyword evidence="1" id="KW-0175">Coiled coil</keyword>
<proteinExistence type="predicted"/>
<dbReference type="PANTHER" id="PTHR21193:SF3">
    <property type="entry name" value="OXIDOREDUCTASE-LIKE DOMAIN-CONTAINING PROTEIN 1"/>
    <property type="match status" value="1"/>
</dbReference>
<keyword evidence="5" id="KW-1185">Reference proteome</keyword>
<organism evidence="4 5">
    <name type="scientific">Stachybotrys chartarum (strain CBS 109288 / IBT 7711)</name>
    <name type="common">Toxic black mold</name>
    <name type="synonym">Stilbospora chartarum</name>
    <dbReference type="NCBI Taxonomy" id="1280523"/>
    <lineage>
        <taxon>Eukaryota</taxon>
        <taxon>Fungi</taxon>
        <taxon>Dikarya</taxon>
        <taxon>Ascomycota</taxon>
        <taxon>Pezizomycotina</taxon>
        <taxon>Sordariomycetes</taxon>
        <taxon>Hypocreomycetidae</taxon>
        <taxon>Hypocreales</taxon>
        <taxon>Stachybotryaceae</taxon>
        <taxon>Stachybotrys</taxon>
    </lineage>
</organism>
<reference evidence="4 5" key="1">
    <citation type="journal article" date="2014" name="BMC Genomics">
        <title>Comparative genome sequencing reveals chemotype-specific gene clusters in the toxigenic black mold Stachybotrys.</title>
        <authorList>
            <person name="Semeiks J."/>
            <person name="Borek D."/>
            <person name="Otwinowski Z."/>
            <person name="Grishin N.V."/>
        </authorList>
    </citation>
    <scope>NUCLEOTIDE SEQUENCE [LARGE SCALE GENOMIC DNA]</scope>
    <source>
        <strain evidence="5">CBS 109288 / IBT 7711</strain>
    </source>
</reference>
<dbReference type="InterPro" id="IPR019180">
    <property type="entry name" value="Oxidoreductase-like_N"/>
</dbReference>
<evidence type="ECO:0000259" key="3">
    <source>
        <dbReference type="Pfam" id="PF09791"/>
    </source>
</evidence>
<feature type="compositionally biased region" description="Basic residues" evidence="2">
    <location>
        <begin position="79"/>
        <end position="88"/>
    </location>
</feature>